<evidence type="ECO:0000313" key="3">
    <source>
        <dbReference type="Proteomes" id="UP001142175"/>
    </source>
</evidence>
<proteinExistence type="predicted"/>
<dbReference type="InterPro" id="IPR000182">
    <property type="entry name" value="GNAT_dom"/>
</dbReference>
<dbReference type="Pfam" id="PF00583">
    <property type="entry name" value="Acetyltransf_1"/>
    <property type="match status" value="1"/>
</dbReference>
<dbReference type="PANTHER" id="PTHR43138">
    <property type="entry name" value="ACETYLTRANSFERASE, GNAT FAMILY"/>
    <property type="match status" value="1"/>
</dbReference>
<dbReference type="AlphaFoldDB" id="A0A9X2P9I7"/>
<dbReference type="InterPro" id="IPR052742">
    <property type="entry name" value="Mito_N-acetyltransferase"/>
</dbReference>
<dbReference type="PANTHER" id="PTHR43138:SF1">
    <property type="entry name" value="N-ACETYLTRANSFERASE ACA1"/>
    <property type="match status" value="1"/>
</dbReference>
<dbReference type="SUPFAM" id="SSF55729">
    <property type="entry name" value="Acyl-CoA N-acyltransferases (Nat)"/>
    <property type="match status" value="1"/>
</dbReference>
<dbReference type="Proteomes" id="UP001142175">
    <property type="component" value="Unassembled WGS sequence"/>
</dbReference>
<organism evidence="2 3">
    <name type="scientific">Aquiflexum gelatinilyticum</name>
    <dbReference type="NCBI Taxonomy" id="2961943"/>
    <lineage>
        <taxon>Bacteria</taxon>
        <taxon>Pseudomonadati</taxon>
        <taxon>Bacteroidota</taxon>
        <taxon>Cytophagia</taxon>
        <taxon>Cytophagales</taxon>
        <taxon>Cyclobacteriaceae</taxon>
        <taxon>Aquiflexum</taxon>
    </lineage>
</organism>
<gene>
    <name evidence="2" type="ORF">NU887_17315</name>
</gene>
<protein>
    <submittedName>
        <fullName evidence="2">GNAT family N-acetyltransferase</fullName>
    </submittedName>
</protein>
<reference evidence="2" key="1">
    <citation type="submission" date="2022-08" db="EMBL/GenBank/DDBJ databases">
        <authorList>
            <person name="Zhang D."/>
        </authorList>
    </citation>
    <scope>NUCLEOTIDE SEQUENCE</scope>
    <source>
        <strain evidence="2">XJ19-11</strain>
    </source>
</reference>
<dbReference type="RefSeq" id="WP_258424644.1">
    <property type="nucleotide sequence ID" value="NZ_JANSUY010000019.1"/>
</dbReference>
<comment type="caution">
    <text evidence="2">The sequence shown here is derived from an EMBL/GenBank/DDBJ whole genome shotgun (WGS) entry which is preliminary data.</text>
</comment>
<accession>A0A9X2P9I7</accession>
<dbReference type="Gene3D" id="3.40.630.30">
    <property type="match status" value="1"/>
</dbReference>
<evidence type="ECO:0000313" key="2">
    <source>
        <dbReference type="EMBL" id="MCR9016798.1"/>
    </source>
</evidence>
<dbReference type="EMBL" id="JANSUY010000019">
    <property type="protein sequence ID" value="MCR9016798.1"/>
    <property type="molecule type" value="Genomic_DNA"/>
</dbReference>
<evidence type="ECO:0000259" key="1">
    <source>
        <dbReference type="PROSITE" id="PS51186"/>
    </source>
</evidence>
<feature type="domain" description="N-acetyltransferase" evidence="1">
    <location>
        <begin position="3"/>
        <end position="162"/>
    </location>
</feature>
<dbReference type="PROSITE" id="PS51186">
    <property type="entry name" value="GNAT"/>
    <property type="match status" value="1"/>
</dbReference>
<dbReference type="CDD" id="cd04301">
    <property type="entry name" value="NAT_SF"/>
    <property type="match status" value="1"/>
</dbReference>
<sequence>MNLIFRLGNPKDHKSLWEIIRPIIRKGGTYVFSPDSLEQEMMEYWMSTDKSTYVAEMDGKIVGTFYLKPNQPGLGNHICNAGFMVDEKESGKGIGRQMGLFALAEAKKAGYLAMQYNYVISTNQAAVKLWQSLGFDIIGEIPEAYRHPEKGLVGVYVMCKKL</sequence>
<dbReference type="GO" id="GO:0016747">
    <property type="term" value="F:acyltransferase activity, transferring groups other than amino-acyl groups"/>
    <property type="evidence" value="ECO:0007669"/>
    <property type="project" value="InterPro"/>
</dbReference>
<name>A0A9X2P9I7_9BACT</name>
<keyword evidence="3" id="KW-1185">Reference proteome</keyword>
<dbReference type="InterPro" id="IPR016181">
    <property type="entry name" value="Acyl_CoA_acyltransferase"/>
</dbReference>